<evidence type="ECO:0000313" key="1">
    <source>
        <dbReference type="EMBL" id="AYV84043.1"/>
    </source>
</evidence>
<proteinExistence type="predicted"/>
<dbReference type="EMBL" id="MK072398">
    <property type="protein sequence ID" value="AYV84043.1"/>
    <property type="molecule type" value="Genomic_DNA"/>
</dbReference>
<organism evidence="1">
    <name type="scientific">Hyperionvirus sp</name>
    <dbReference type="NCBI Taxonomy" id="2487770"/>
    <lineage>
        <taxon>Viruses</taxon>
        <taxon>Varidnaviria</taxon>
        <taxon>Bamfordvirae</taxon>
        <taxon>Nucleocytoviricota</taxon>
        <taxon>Megaviricetes</taxon>
        <taxon>Imitervirales</taxon>
        <taxon>Mimiviridae</taxon>
        <taxon>Klosneuvirinae</taxon>
    </lineage>
</organism>
<accession>A0A3G5ADT0</accession>
<sequence length="397" mass="46769">MDMPSKMVKNIKYFENCRSLYHFRSDFARFFVWQFKIHQWSTNSFKYTVDQTEHCFKSMIEAFNSGIALSERTIVMCICMHKSEIAIAWDGGSYSDGVFILDRRTDKIYQIDIECNSFMMRIKIINNVLIVDNTREYNFYRIIEEETMLRIVKIFSIPCAGMGYDFIVREKLVFICSERYYVFNIEEDIDEEDCGQYSEIPEFKRVDLFSESFIKLRDPKTINGYANVIVKLSSKCYKEYEAPNKISLSEIKYVGENIFVNNSGAYKFTSDYEFVVLDRDIKIIGNNIFHTIFDKNNNMIYGQRKDQYCRSMIKDISRLNSHVIGVCDNGEIKFFVNDKLIRSDDCFSKVKYFNGPHEEMVCRSFPSPVIKTNLIKFLIELIDNISRDAIGLIIEYC</sequence>
<name>A0A3G5ADT0_9VIRU</name>
<gene>
    <name evidence="1" type="ORF">Hyperionvirus16_18</name>
</gene>
<protein>
    <submittedName>
        <fullName evidence="1">Uncharacterized protein</fullName>
    </submittedName>
</protein>
<reference evidence="1" key="1">
    <citation type="submission" date="2018-10" db="EMBL/GenBank/DDBJ databases">
        <title>Hidden diversity of soil giant viruses.</title>
        <authorList>
            <person name="Schulz F."/>
            <person name="Alteio L."/>
            <person name="Goudeau D."/>
            <person name="Ryan E.M."/>
            <person name="Malmstrom R.R."/>
            <person name="Blanchard J."/>
            <person name="Woyke T."/>
        </authorList>
    </citation>
    <scope>NUCLEOTIDE SEQUENCE</scope>
    <source>
        <strain evidence="1">HYV1</strain>
    </source>
</reference>